<dbReference type="RefSeq" id="XP_040685573.1">
    <property type="nucleotide sequence ID" value="XM_040831330.1"/>
</dbReference>
<protein>
    <submittedName>
        <fullName evidence="2">Uncharacterized protein</fullName>
    </submittedName>
</protein>
<feature type="compositionally biased region" description="Polar residues" evidence="1">
    <location>
        <begin position="37"/>
        <end position="53"/>
    </location>
</feature>
<dbReference type="AlphaFoldDB" id="A0A1L9RAE7"/>
<sequence>MPPKTERKFGNCSTKAHNGSQTSDHEDVFIPTEKPSPIQTSFPQNPAERQQQDLLGVGSKAESTWSAWYKA</sequence>
<reference evidence="3" key="1">
    <citation type="journal article" date="2017" name="Genome Biol.">
        <title>Comparative genomics reveals high biological diversity and specific adaptations in the industrially and medically important fungal genus Aspergillus.</title>
        <authorList>
            <person name="de Vries R.P."/>
            <person name="Riley R."/>
            <person name="Wiebenga A."/>
            <person name="Aguilar-Osorio G."/>
            <person name="Amillis S."/>
            <person name="Uchima C.A."/>
            <person name="Anderluh G."/>
            <person name="Asadollahi M."/>
            <person name="Askin M."/>
            <person name="Barry K."/>
            <person name="Battaglia E."/>
            <person name="Bayram O."/>
            <person name="Benocci T."/>
            <person name="Braus-Stromeyer S.A."/>
            <person name="Caldana C."/>
            <person name="Canovas D."/>
            <person name="Cerqueira G.C."/>
            <person name="Chen F."/>
            <person name="Chen W."/>
            <person name="Choi C."/>
            <person name="Clum A."/>
            <person name="Dos Santos R.A."/>
            <person name="Damasio A.R."/>
            <person name="Diallinas G."/>
            <person name="Emri T."/>
            <person name="Fekete E."/>
            <person name="Flipphi M."/>
            <person name="Freyberg S."/>
            <person name="Gallo A."/>
            <person name="Gournas C."/>
            <person name="Habgood R."/>
            <person name="Hainaut M."/>
            <person name="Harispe M.L."/>
            <person name="Henrissat B."/>
            <person name="Hilden K.S."/>
            <person name="Hope R."/>
            <person name="Hossain A."/>
            <person name="Karabika E."/>
            <person name="Karaffa L."/>
            <person name="Karanyi Z."/>
            <person name="Krasevec N."/>
            <person name="Kuo A."/>
            <person name="Kusch H."/>
            <person name="LaButti K."/>
            <person name="Lagendijk E.L."/>
            <person name="Lapidus A."/>
            <person name="Levasseur A."/>
            <person name="Lindquist E."/>
            <person name="Lipzen A."/>
            <person name="Logrieco A.F."/>
            <person name="MacCabe A."/>
            <person name="Maekelae M.R."/>
            <person name="Malavazi I."/>
            <person name="Melin P."/>
            <person name="Meyer V."/>
            <person name="Mielnichuk N."/>
            <person name="Miskei M."/>
            <person name="Molnar A.P."/>
            <person name="Mule G."/>
            <person name="Ngan C.Y."/>
            <person name="Orejas M."/>
            <person name="Orosz E."/>
            <person name="Ouedraogo J.P."/>
            <person name="Overkamp K.M."/>
            <person name="Park H.-S."/>
            <person name="Perrone G."/>
            <person name="Piumi F."/>
            <person name="Punt P.J."/>
            <person name="Ram A.F."/>
            <person name="Ramon A."/>
            <person name="Rauscher S."/>
            <person name="Record E."/>
            <person name="Riano-Pachon D.M."/>
            <person name="Robert V."/>
            <person name="Roehrig J."/>
            <person name="Ruller R."/>
            <person name="Salamov A."/>
            <person name="Salih N.S."/>
            <person name="Samson R.A."/>
            <person name="Sandor E."/>
            <person name="Sanguinetti M."/>
            <person name="Schuetze T."/>
            <person name="Sepcic K."/>
            <person name="Shelest E."/>
            <person name="Sherlock G."/>
            <person name="Sophianopoulou V."/>
            <person name="Squina F.M."/>
            <person name="Sun H."/>
            <person name="Susca A."/>
            <person name="Todd R.B."/>
            <person name="Tsang A."/>
            <person name="Unkles S.E."/>
            <person name="van de Wiele N."/>
            <person name="van Rossen-Uffink D."/>
            <person name="Oliveira J.V."/>
            <person name="Vesth T.C."/>
            <person name="Visser J."/>
            <person name="Yu J.-H."/>
            <person name="Zhou M."/>
            <person name="Andersen M.R."/>
            <person name="Archer D.B."/>
            <person name="Baker S.E."/>
            <person name="Benoit I."/>
            <person name="Brakhage A.A."/>
            <person name="Braus G.H."/>
            <person name="Fischer R."/>
            <person name="Frisvad J.C."/>
            <person name="Goldman G.H."/>
            <person name="Houbraken J."/>
            <person name="Oakley B."/>
            <person name="Pocsi I."/>
            <person name="Scazzocchio C."/>
            <person name="Seiboth B."/>
            <person name="vanKuyk P.A."/>
            <person name="Wortman J."/>
            <person name="Dyer P.S."/>
            <person name="Grigoriev I.V."/>
        </authorList>
    </citation>
    <scope>NUCLEOTIDE SEQUENCE [LARGE SCALE GENOMIC DNA]</scope>
    <source>
        <strain evidence="3">DTO 134E9</strain>
    </source>
</reference>
<feature type="compositionally biased region" description="Polar residues" evidence="1">
    <location>
        <begin position="11"/>
        <end position="22"/>
    </location>
</feature>
<accession>A0A1L9RAE7</accession>
<evidence type="ECO:0000256" key="1">
    <source>
        <dbReference type="SAM" id="MobiDB-lite"/>
    </source>
</evidence>
<evidence type="ECO:0000313" key="2">
    <source>
        <dbReference type="EMBL" id="OJJ31896.1"/>
    </source>
</evidence>
<proteinExistence type="predicted"/>
<organism evidence="2 3">
    <name type="scientific">Aspergillus wentii DTO 134E9</name>
    <dbReference type="NCBI Taxonomy" id="1073089"/>
    <lineage>
        <taxon>Eukaryota</taxon>
        <taxon>Fungi</taxon>
        <taxon>Dikarya</taxon>
        <taxon>Ascomycota</taxon>
        <taxon>Pezizomycotina</taxon>
        <taxon>Eurotiomycetes</taxon>
        <taxon>Eurotiomycetidae</taxon>
        <taxon>Eurotiales</taxon>
        <taxon>Aspergillaceae</taxon>
        <taxon>Aspergillus</taxon>
        <taxon>Aspergillus subgen. Cremei</taxon>
    </lineage>
</organism>
<dbReference type="GeneID" id="63747178"/>
<evidence type="ECO:0000313" key="3">
    <source>
        <dbReference type="Proteomes" id="UP000184383"/>
    </source>
</evidence>
<dbReference type="VEuPathDB" id="FungiDB:ASPWEDRAFT_175216"/>
<keyword evidence="3" id="KW-1185">Reference proteome</keyword>
<feature type="region of interest" description="Disordered" evidence="1">
    <location>
        <begin position="1"/>
        <end position="71"/>
    </location>
</feature>
<feature type="compositionally biased region" description="Polar residues" evidence="1">
    <location>
        <begin position="61"/>
        <end position="71"/>
    </location>
</feature>
<gene>
    <name evidence="2" type="ORF">ASPWEDRAFT_175216</name>
</gene>
<name>A0A1L9RAE7_ASPWE</name>
<dbReference type="Proteomes" id="UP000184383">
    <property type="component" value="Unassembled WGS sequence"/>
</dbReference>
<dbReference type="EMBL" id="KV878215">
    <property type="protein sequence ID" value="OJJ31896.1"/>
    <property type="molecule type" value="Genomic_DNA"/>
</dbReference>